<evidence type="ECO:0000313" key="3">
    <source>
        <dbReference type="Proteomes" id="UP000006876"/>
    </source>
</evidence>
<feature type="compositionally biased region" description="Basic and acidic residues" evidence="1">
    <location>
        <begin position="1"/>
        <end position="26"/>
    </location>
</feature>
<accession>E3HUG8</accession>
<name>E3HUG8_ACHXA</name>
<dbReference type="Proteomes" id="UP000006876">
    <property type="component" value="Chromosome"/>
</dbReference>
<gene>
    <name evidence="2" type="ordered locus">AXYL_00433</name>
</gene>
<sequence length="58" mass="6529">MEKTEQPDQRRDAEQQVRPLSAEETRAVSGGWGPNRTNITFAPQKSGWPAGKTLYMPK</sequence>
<feature type="region of interest" description="Disordered" evidence="1">
    <location>
        <begin position="1"/>
        <end position="45"/>
    </location>
</feature>
<evidence type="ECO:0000256" key="1">
    <source>
        <dbReference type="SAM" id="MobiDB-lite"/>
    </source>
</evidence>
<dbReference type="HOGENOM" id="CLU_2968712_0_0_4"/>
<dbReference type="AlphaFoldDB" id="E3HUG8"/>
<dbReference type="KEGG" id="axy:AXYL_00433"/>
<dbReference type="STRING" id="762376.AXYL_00433"/>
<reference evidence="2 3" key="1">
    <citation type="journal article" date="2011" name="J. Bacteriol.">
        <title>Complete genome sequence of the haloaromatic acid-degrading bacterium Achromobacter xylosoxidans A8.</title>
        <authorList>
            <person name="Strnad H."/>
            <person name="Ridl J."/>
            <person name="Paces J."/>
            <person name="Kolar M."/>
            <person name="Vlcek C."/>
            <person name="Paces V."/>
        </authorList>
    </citation>
    <scope>NUCLEOTIDE SEQUENCE [LARGE SCALE GENOMIC DNA]</scope>
    <source>
        <strain evidence="2 3">A8</strain>
    </source>
</reference>
<dbReference type="EMBL" id="CP002287">
    <property type="protein sequence ID" value="ADP13791.1"/>
    <property type="molecule type" value="Genomic_DNA"/>
</dbReference>
<evidence type="ECO:0000313" key="2">
    <source>
        <dbReference type="EMBL" id="ADP13791.1"/>
    </source>
</evidence>
<dbReference type="RefSeq" id="WP_013391188.1">
    <property type="nucleotide sequence ID" value="NC_014640.1"/>
</dbReference>
<organism evidence="2 3">
    <name type="scientific">Achromobacter xylosoxidans (strain A8)</name>
    <dbReference type="NCBI Taxonomy" id="762376"/>
    <lineage>
        <taxon>Bacteria</taxon>
        <taxon>Pseudomonadati</taxon>
        <taxon>Pseudomonadota</taxon>
        <taxon>Betaproteobacteria</taxon>
        <taxon>Burkholderiales</taxon>
        <taxon>Alcaligenaceae</taxon>
        <taxon>Achromobacter</taxon>
    </lineage>
</organism>
<protein>
    <submittedName>
        <fullName evidence="2">Uncharacterized protein</fullName>
    </submittedName>
</protein>
<proteinExistence type="predicted"/>